<gene>
    <name evidence="2" type="primary">insF_3</name>
    <name evidence="2" type="ORF">Lbru_1942</name>
</gene>
<evidence type="ECO:0000313" key="2">
    <source>
        <dbReference type="EMBL" id="KTC81422.1"/>
    </source>
</evidence>
<dbReference type="InterPro" id="IPR050900">
    <property type="entry name" value="Transposase_IS3/IS150/IS904"/>
</dbReference>
<comment type="caution">
    <text evidence="2">The sequence shown here is derived from an EMBL/GenBank/DDBJ whole genome shotgun (WGS) entry which is preliminary data.</text>
</comment>
<dbReference type="AlphaFoldDB" id="A0A0W0SD21"/>
<proteinExistence type="predicted"/>
<dbReference type="PANTHER" id="PTHR46889">
    <property type="entry name" value="TRANSPOSASE INSF FOR INSERTION SEQUENCE IS3B-RELATED"/>
    <property type="match status" value="1"/>
</dbReference>
<dbReference type="GO" id="GO:0015074">
    <property type="term" value="P:DNA integration"/>
    <property type="evidence" value="ECO:0007669"/>
    <property type="project" value="InterPro"/>
</dbReference>
<keyword evidence="3" id="KW-1185">Reference proteome</keyword>
<dbReference type="InterPro" id="IPR012337">
    <property type="entry name" value="RNaseH-like_sf"/>
</dbReference>
<feature type="domain" description="Integrase catalytic" evidence="1">
    <location>
        <begin position="1"/>
        <end position="119"/>
    </location>
</feature>
<accession>A0A0W0SD21</accession>
<dbReference type="InterPro" id="IPR036397">
    <property type="entry name" value="RNaseH_sf"/>
</dbReference>
<dbReference type="EMBL" id="LNXV01000029">
    <property type="protein sequence ID" value="KTC81422.1"/>
    <property type="molecule type" value="Genomic_DNA"/>
</dbReference>
<protein>
    <submittedName>
        <fullName evidence="2">IS3 element protein InsF</fullName>
    </submittedName>
</protein>
<dbReference type="PANTHER" id="PTHR46889:SF4">
    <property type="entry name" value="TRANSPOSASE INSO FOR INSERTION SEQUENCE ELEMENT IS911B-RELATED"/>
    <property type="match status" value="1"/>
</dbReference>
<organism evidence="2 3">
    <name type="scientific">Legionella brunensis</name>
    <dbReference type="NCBI Taxonomy" id="29422"/>
    <lineage>
        <taxon>Bacteria</taxon>
        <taxon>Pseudomonadati</taxon>
        <taxon>Pseudomonadota</taxon>
        <taxon>Gammaproteobacteria</taxon>
        <taxon>Legionellales</taxon>
        <taxon>Legionellaceae</taxon>
        <taxon>Legionella</taxon>
    </lineage>
</organism>
<dbReference type="GO" id="GO:0003676">
    <property type="term" value="F:nucleic acid binding"/>
    <property type="evidence" value="ECO:0007669"/>
    <property type="project" value="InterPro"/>
</dbReference>
<dbReference type="Pfam" id="PF13333">
    <property type="entry name" value="rve_2"/>
    <property type="match status" value="1"/>
</dbReference>
<reference evidence="2 3" key="1">
    <citation type="submission" date="2015-11" db="EMBL/GenBank/DDBJ databases">
        <title>Genomic analysis of 38 Legionella species identifies large and diverse effector repertoires.</title>
        <authorList>
            <person name="Burstein D."/>
            <person name="Amaro F."/>
            <person name="Zusman T."/>
            <person name="Lifshitz Z."/>
            <person name="Cohen O."/>
            <person name="Gilbert J.A."/>
            <person name="Pupko T."/>
            <person name="Shuman H.A."/>
            <person name="Segal G."/>
        </authorList>
    </citation>
    <scope>NUCLEOTIDE SEQUENCE [LARGE SCALE GENOMIC DNA]</scope>
    <source>
        <strain evidence="2 3">ATCC 43878</strain>
    </source>
</reference>
<evidence type="ECO:0000313" key="3">
    <source>
        <dbReference type="Proteomes" id="UP000054742"/>
    </source>
</evidence>
<dbReference type="InterPro" id="IPR001584">
    <property type="entry name" value="Integrase_cat-core"/>
</dbReference>
<dbReference type="RefSeq" id="WP_165481411.1">
    <property type="nucleotide sequence ID" value="NZ_CAAAHU010000002.1"/>
</dbReference>
<dbReference type="SUPFAM" id="SSF53098">
    <property type="entry name" value="Ribonuclease H-like"/>
    <property type="match status" value="1"/>
</dbReference>
<dbReference type="PATRIC" id="fig|29422.6.peg.2072"/>
<dbReference type="PROSITE" id="PS50994">
    <property type="entry name" value="INTEGRASE"/>
    <property type="match status" value="1"/>
</dbReference>
<evidence type="ECO:0000259" key="1">
    <source>
        <dbReference type="PROSITE" id="PS50994"/>
    </source>
</evidence>
<dbReference type="Proteomes" id="UP000054742">
    <property type="component" value="Unassembled WGS sequence"/>
</dbReference>
<name>A0A0W0SD21_9GAMM</name>
<dbReference type="STRING" id="29422.Lbru_1942"/>
<sequence length="119" mass="14041">MKKSLVCDALMMASFTRKFPKNVLVHSDRGSQYCSKKYQTILKDYRLIGSMSRKGNCWDNAIAESFFHTLKVELVHQCIYTTREQARLSLFQYLEVYYNKNRMHSAIDYCTPFEFELVA</sequence>
<dbReference type="Pfam" id="PF00665">
    <property type="entry name" value="rve"/>
    <property type="match status" value="1"/>
</dbReference>
<dbReference type="Gene3D" id="3.30.420.10">
    <property type="entry name" value="Ribonuclease H-like superfamily/Ribonuclease H"/>
    <property type="match status" value="1"/>
</dbReference>